<evidence type="ECO:0000313" key="1">
    <source>
        <dbReference type="EMBL" id="EFA83336.1"/>
    </source>
</evidence>
<dbReference type="Proteomes" id="UP000001396">
    <property type="component" value="Unassembled WGS sequence"/>
</dbReference>
<dbReference type="PANTHER" id="PTHR46586">
    <property type="entry name" value="ANKYRIN REPEAT-CONTAINING PROTEIN"/>
    <property type="match status" value="1"/>
</dbReference>
<dbReference type="InterPro" id="IPR052050">
    <property type="entry name" value="SecEffector_AnkRepeat"/>
</dbReference>
<keyword evidence="2" id="KW-1185">Reference proteome</keyword>
<reference evidence="1 2" key="1">
    <citation type="journal article" date="2011" name="Genome Res.">
        <title>Phylogeny-wide analysis of social amoeba genomes highlights ancient origins for complex intercellular communication.</title>
        <authorList>
            <person name="Heidel A.J."/>
            <person name="Lawal H.M."/>
            <person name="Felder M."/>
            <person name="Schilde C."/>
            <person name="Helps N.R."/>
            <person name="Tunggal B."/>
            <person name="Rivero F."/>
            <person name="John U."/>
            <person name="Schleicher M."/>
            <person name="Eichinger L."/>
            <person name="Platzer M."/>
            <person name="Noegel A.A."/>
            <person name="Schaap P."/>
            <person name="Gloeckner G."/>
        </authorList>
    </citation>
    <scope>NUCLEOTIDE SEQUENCE [LARGE SCALE GENOMIC DNA]</scope>
    <source>
        <strain evidence="2">ATCC 26659 / Pp 5 / PN500</strain>
    </source>
</reference>
<dbReference type="InterPro" id="IPR002110">
    <property type="entry name" value="Ankyrin_rpt"/>
</dbReference>
<dbReference type="InterPro" id="IPR036770">
    <property type="entry name" value="Ankyrin_rpt-contain_sf"/>
</dbReference>
<dbReference type="EMBL" id="ADBJ01000017">
    <property type="protein sequence ID" value="EFA83336.1"/>
    <property type="molecule type" value="Genomic_DNA"/>
</dbReference>
<evidence type="ECO:0008006" key="3">
    <source>
        <dbReference type="Google" id="ProtNLM"/>
    </source>
</evidence>
<dbReference type="SUPFAM" id="SSF140860">
    <property type="entry name" value="Pseudo ankyrin repeat-like"/>
    <property type="match status" value="1"/>
</dbReference>
<evidence type="ECO:0000313" key="2">
    <source>
        <dbReference type="Proteomes" id="UP000001396"/>
    </source>
</evidence>
<name>D3B638_HETP5</name>
<organism evidence="1 2">
    <name type="scientific">Heterostelium pallidum (strain ATCC 26659 / Pp 5 / PN500)</name>
    <name type="common">Cellular slime mold</name>
    <name type="synonym">Polysphondylium pallidum</name>
    <dbReference type="NCBI Taxonomy" id="670386"/>
    <lineage>
        <taxon>Eukaryota</taxon>
        <taxon>Amoebozoa</taxon>
        <taxon>Evosea</taxon>
        <taxon>Eumycetozoa</taxon>
        <taxon>Dictyostelia</taxon>
        <taxon>Acytosteliales</taxon>
        <taxon>Acytosteliaceae</taxon>
        <taxon>Heterostelium</taxon>
    </lineage>
</organism>
<proteinExistence type="predicted"/>
<dbReference type="Gene3D" id="1.25.40.20">
    <property type="entry name" value="Ankyrin repeat-containing domain"/>
    <property type="match status" value="2"/>
</dbReference>
<dbReference type="PANTHER" id="PTHR46586:SF3">
    <property type="entry name" value="ANKYRIN REPEAT-CONTAINING PROTEIN"/>
    <property type="match status" value="1"/>
</dbReference>
<comment type="caution">
    <text evidence="1">The sequence shown here is derived from an EMBL/GenBank/DDBJ whole genome shotgun (WGS) entry which is preliminary data.</text>
</comment>
<protein>
    <recommendedName>
        <fullName evidence="3">Ankyrin repeat protein</fullName>
    </recommendedName>
</protein>
<dbReference type="AlphaFoldDB" id="D3B638"/>
<dbReference type="SUPFAM" id="SSF48403">
    <property type="entry name" value="Ankyrin repeat"/>
    <property type="match status" value="1"/>
</dbReference>
<dbReference type="GeneID" id="31359616"/>
<dbReference type="InParanoid" id="D3B638"/>
<dbReference type="RefSeq" id="XP_020435453.1">
    <property type="nucleotide sequence ID" value="XM_020575039.1"/>
</dbReference>
<accession>D3B638</accession>
<dbReference type="Pfam" id="PF13637">
    <property type="entry name" value="Ank_4"/>
    <property type="match status" value="1"/>
</dbReference>
<gene>
    <name evidence="1" type="ORF">PPL_04129</name>
</gene>
<sequence>MNDIDIQNSNSYCNKSFYFKKILNSQFLRNKIFRDVKQIHRQNNTLNMMFDWYDLGCFPVELIRFNQIERFKSIFNCVISAVSSQSYDIEVLNSFLLSFMDSLSLARRDLIELVYQHVRSSSNLCDKINFKLIHDKSMVHGHLPIIQFLHENKIDSVFKGDSMKLAAMHGHLHIVRWLHENRTEKVSESVMDFAAKGGHLEIVKFLFTNRTEGCSSAAKDQCKHLPTAQFLHQNLTDPLISYKVAVESGDLELVKFTLESYPEQYKPYYIIHAITNKQYEIATYLLENRTEGKISGRTMNSAAFQGNFELVKKIHVSGRLVYPHNEIQSAAMSLSENRLEIIEFLHQHRQTVGSMDNIDAPYWAASQGDLELCKFLHRNGYRGSMSVNQAALNGHTEVLRFCTENRTELLSSNILGLVAENQHFETLQYIFQNRSEVTLNDEVMDRLAIFETPDAMEWFSANSNVQFTSNAYYFACENNRLANFQWLYEKMKVSLRKDIDQTAASRGRLEIIKYLHTINAPFSQKTMDFAAISKNLDLVAFLHLNRTEGCSPSTPSYSHSFAMTKLLLNCNCGNISEDPIYIHYLKRLEFIKVHKL</sequence>